<dbReference type="AlphaFoldDB" id="A0A2S4W1M4"/>
<comment type="caution">
    <text evidence="2">The sequence shown here is derived from an EMBL/GenBank/DDBJ whole genome shotgun (WGS) entry which is preliminary data.</text>
</comment>
<dbReference type="EMBL" id="PKSL01000011">
    <property type="protein sequence ID" value="POW15638.1"/>
    <property type="molecule type" value="Genomic_DNA"/>
</dbReference>
<feature type="compositionally biased region" description="Polar residues" evidence="1">
    <location>
        <begin position="1"/>
        <end position="19"/>
    </location>
</feature>
<accession>A0A2S4W1M4</accession>
<proteinExistence type="predicted"/>
<name>A0A2S4W1M4_9BASI</name>
<evidence type="ECO:0000313" key="3">
    <source>
        <dbReference type="Proteomes" id="UP000239156"/>
    </source>
</evidence>
<protein>
    <submittedName>
        <fullName evidence="2">Uncharacterized protein</fullName>
    </submittedName>
</protein>
<gene>
    <name evidence="2" type="ORF">PSTT_02022</name>
</gene>
<feature type="compositionally biased region" description="Polar residues" evidence="1">
    <location>
        <begin position="41"/>
        <end position="62"/>
    </location>
</feature>
<dbReference type="VEuPathDB" id="FungiDB:PSTT_02022"/>
<organism evidence="2 3">
    <name type="scientific">Puccinia striiformis</name>
    <dbReference type="NCBI Taxonomy" id="27350"/>
    <lineage>
        <taxon>Eukaryota</taxon>
        <taxon>Fungi</taxon>
        <taxon>Dikarya</taxon>
        <taxon>Basidiomycota</taxon>
        <taxon>Pucciniomycotina</taxon>
        <taxon>Pucciniomycetes</taxon>
        <taxon>Pucciniales</taxon>
        <taxon>Pucciniaceae</taxon>
        <taxon>Puccinia</taxon>
    </lineage>
</organism>
<reference evidence="2" key="1">
    <citation type="submission" date="2017-12" db="EMBL/GenBank/DDBJ databases">
        <title>Gene loss provides genomic basis for host adaptation in cereal stripe rust fungi.</title>
        <authorList>
            <person name="Xia C."/>
        </authorList>
    </citation>
    <scope>NUCLEOTIDE SEQUENCE [LARGE SCALE GENOMIC DNA]</scope>
    <source>
        <strain evidence="2">93-210</strain>
    </source>
</reference>
<keyword evidence="3" id="KW-1185">Reference proteome</keyword>
<dbReference type="Proteomes" id="UP000239156">
    <property type="component" value="Unassembled WGS sequence"/>
</dbReference>
<sequence>MASSLQALPNAIKNATTREQPARNIKDSEEEEEESEKEGNVLTSTGNTKGAPTLTATGSNGDLNVGGLRRSMRAASKTPADPNISKGATVPTPDPTEHSIPDPHHQHSLPNLISLYPDYWCNLSSDQPGHYLNPKPYLILFLTILLTILPFLPTATAEESFNLHAILSFINQPRPLGDHLQFPSPLPLTFLGALIEQTLVRTILATLQL</sequence>
<evidence type="ECO:0000256" key="1">
    <source>
        <dbReference type="SAM" id="MobiDB-lite"/>
    </source>
</evidence>
<feature type="region of interest" description="Disordered" evidence="1">
    <location>
        <begin position="1"/>
        <end position="102"/>
    </location>
</feature>
<evidence type="ECO:0000313" key="2">
    <source>
        <dbReference type="EMBL" id="POW15638.1"/>
    </source>
</evidence>